<evidence type="ECO:0000256" key="5">
    <source>
        <dbReference type="ARBA" id="ARBA00023136"/>
    </source>
</evidence>
<dbReference type="Gene3D" id="1.20.58.70">
    <property type="match status" value="1"/>
</dbReference>
<evidence type="ECO:0000256" key="3">
    <source>
        <dbReference type="ARBA" id="ARBA00022692"/>
    </source>
</evidence>
<protein>
    <submittedName>
        <fullName evidence="8">Syntaxin, Qa-SNARE family, putative</fullName>
    </submittedName>
</protein>
<gene>
    <name evidence="8" type="primary">PmlGA01_040013100</name>
    <name evidence="8" type="ORF">PMLGA01_040013100</name>
</gene>
<dbReference type="CDD" id="cd15848">
    <property type="entry name" value="SNARE_syntaxin1-like"/>
    <property type="match status" value="1"/>
</dbReference>
<dbReference type="VEuPathDB" id="PlasmoDB:PmUG01_04021600"/>
<name>A0A1C3KAL6_PLAMA</name>
<dbReference type="InterPro" id="IPR045242">
    <property type="entry name" value="Syntaxin"/>
</dbReference>
<dbReference type="GO" id="GO:0031201">
    <property type="term" value="C:SNARE complex"/>
    <property type="evidence" value="ECO:0007669"/>
    <property type="project" value="TreeGrafter"/>
</dbReference>
<dbReference type="SMART" id="SM00397">
    <property type="entry name" value="t_SNARE"/>
    <property type="match status" value="1"/>
</dbReference>
<feature type="transmembrane region" description="Helical" evidence="6">
    <location>
        <begin position="290"/>
        <end position="311"/>
    </location>
</feature>
<feature type="domain" description="T-SNARE coiled-coil homology" evidence="7">
    <location>
        <begin position="218"/>
        <end position="280"/>
    </location>
</feature>
<proteinExistence type="inferred from homology"/>
<accession>A0A1C3KAL6</accession>
<dbReference type="GO" id="GO:0000149">
    <property type="term" value="F:SNARE binding"/>
    <property type="evidence" value="ECO:0007669"/>
    <property type="project" value="TreeGrafter"/>
</dbReference>
<evidence type="ECO:0000313" key="8">
    <source>
        <dbReference type="EMBL" id="SBT70587.1"/>
    </source>
</evidence>
<reference evidence="8 9" key="1">
    <citation type="submission" date="2016-06" db="EMBL/GenBank/DDBJ databases">
        <authorList>
            <consortium name="Pathogen Informatics"/>
        </authorList>
    </citation>
    <scope>NUCLEOTIDE SEQUENCE [LARGE SCALE GENOMIC DNA]</scope>
    <source>
        <strain evidence="8">PmlGA01</strain>
    </source>
</reference>
<dbReference type="SUPFAM" id="SSF47661">
    <property type="entry name" value="t-snare proteins"/>
    <property type="match status" value="1"/>
</dbReference>
<keyword evidence="4 6" id="KW-1133">Transmembrane helix</keyword>
<dbReference type="SMART" id="SM00503">
    <property type="entry name" value="SynN"/>
    <property type="match status" value="1"/>
</dbReference>
<dbReference type="Proteomes" id="UP000219799">
    <property type="component" value="Chromosome 4"/>
</dbReference>
<evidence type="ECO:0000256" key="4">
    <source>
        <dbReference type="ARBA" id="ARBA00022989"/>
    </source>
</evidence>
<evidence type="ECO:0000259" key="7">
    <source>
        <dbReference type="PROSITE" id="PS50192"/>
    </source>
</evidence>
<dbReference type="Gene3D" id="1.20.5.110">
    <property type="match status" value="1"/>
</dbReference>
<keyword evidence="5 6" id="KW-0472">Membrane</keyword>
<evidence type="ECO:0000313" key="9">
    <source>
        <dbReference type="Proteomes" id="UP000219799"/>
    </source>
</evidence>
<sequence length="314" mass="36867">MIDLFDNIKQLAEKKNKKNAKHMIQLLIFKNDVIIENEVDRNEETIIDFPSEDNSDLRLYVDGVDKIKEEIQKIYSIVDEILALKNKINIAITGEQENEVSVLLNMQIKNANNLIQSIKIDIRNLRKKFLLKSKDNKVIKKAIHDNLIYVFKKALHNYQQVQNDYHHSMKDKMSRHIKIMYPHYNEDDINYVLNHENISTQNLVKWKLQGHEDLKNALTDVETKYKDVKTLEKNVYDLHQTILELSALIEMNDDVINNIYDHIDDAQHFTEKANADLIDARNIQKSTSKWMFYITMGVIIIIVIACLPILVRLI</sequence>
<dbReference type="InterPro" id="IPR000727">
    <property type="entry name" value="T_SNARE_dom"/>
</dbReference>
<keyword evidence="3 6" id="KW-0812">Transmembrane</keyword>
<dbReference type="GO" id="GO:0005484">
    <property type="term" value="F:SNAP receptor activity"/>
    <property type="evidence" value="ECO:0007669"/>
    <property type="project" value="TreeGrafter"/>
</dbReference>
<comment type="subcellular location">
    <subcellularLocation>
        <location evidence="1">Membrane</location>
        <topology evidence="1">Single-pass type IV membrane protein</topology>
    </subcellularLocation>
</comment>
<dbReference type="InterPro" id="IPR006011">
    <property type="entry name" value="Syntaxin_N"/>
</dbReference>
<organism evidence="8 9">
    <name type="scientific">Plasmodium malariae</name>
    <dbReference type="NCBI Taxonomy" id="5858"/>
    <lineage>
        <taxon>Eukaryota</taxon>
        <taxon>Sar</taxon>
        <taxon>Alveolata</taxon>
        <taxon>Apicomplexa</taxon>
        <taxon>Aconoidasida</taxon>
        <taxon>Haemosporida</taxon>
        <taxon>Plasmodiidae</taxon>
        <taxon>Plasmodium</taxon>
        <taxon>Plasmodium (Plasmodium)</taxon>
    </lineage>
</organism>
<dbReference type="PROSITE" id="PS50192">
    <property type="entry name" value="T_SNARE"/>
    <property type="match status" value="1"/>
</dbReference>
<evidence type="ECO:0000256" key="1">
    <source>
        <dbReference type="ARBA" id="ARBA00004211"/>
    </source>
</evidence>
<dbReference type="PANTHER" id="PTHR19957:SF307">
    <property type="entry name" value="PROTEIN SSO1-RELATED"/>
    <property type="match status" value="1"/>
</dbReference>
<dbReference type="PANTHER" id="PTHR19957">
    <property type="entry name" value="SYNTAXIN"/>
    <property type="match status" value="1"/>
</dbReference>
<dbReference type="InterPro" id="IPR010989">
    <property type="entry name" value="SNARE"/>
</dbReference>
<dbReference type="GO" id="GO:0012505">
    <property type="term" value="C:endomembrane system"/>
    <property type="evidence" value="ECO:0007669"/>
    <property type="project" value="TreeGrafter"/>
</dbReference>
<dbReference type="Pfam" id="PF05739">
    <property type="entry name" value="SNARE"/>
    <property type="match status" value="1"/>
</dbReference>
<dbReference type="AlphaFoldDB" id="A0A1C3KAL6"/>
<dbReference type="GO" id="GO:0006886">
    <property type="term" value="P:intracellular protein transport"/>
    <property type="evidence" value="ECO:0007669"/>
    <property type="project" value="TreeGrafter"/>
</dbReference>
<evidence type="ECO:0000256" key="2">
    <source>
        <dbReference type="ARBA" id="ARBA00009063"/>
    </source>
</evidence>
<evidence type="ECO:0000256" key="6">
    <source>
        <dbReference type="SAM" id="Phobius"/>
    </source>
</evidence>
<dbReference type="GO" id="GO:0048278">
    <property type="term" value="P:vesicle docking"/>
    <property type="evidence" value="ECO:0007669"/>
    <property type="project" value="TreeGrafter"/>
</dbReference>
<dbReference type="GO" id="GO:0006906">
    <property type="term" value="P:vesicle fusion"/>
    <property type="evidence" value="ECO:0007669"/>
    <property type="project" value="TreeGrafter"/>
</dbReference>
<dbReference type="GO" id="GO:0006887">
    <property type="term" value="P:exocytosis"/>
    <property type="evidence" value="ECO:0007669"/>
    <property type="project" value="TreeGrafter"/>
</dbReference>
<dbReference type="EMBL" id="LT594492">
    <property type="protein sequence ID" value="SBT70587.1"/>
    <property type="molecule type" value="Genomic_DNA"/>
</dbReference>
<comment type="similarity">
    <text evidence="2">Belongs to the syntaxin family.</text>
</comment>
<dbReference type="GO" id="GO:0005886">
    <property type="term" value="C:plasma membrane"/>
    <property type="evidence" value="ECO:0007669"/>
    <property type="project" value="TreeGrafter"/>
</dbReference>